<dbReference type="InterPro" id="IPR009080">
    <property type="entry name" value="tRNAsynth_Ia_anticodon-bd"/>
</dbReference>
<dbReference type="SUPFAM" id="SSF47323">
    <property type="entry name" value="Anticodon-binding domain of a subclass of class I aminoacyl-tRNA synthetases"/>
    <property type="match status" value="1"/>
</dbReference>
<gene>
    <name evidence="7" type="ORF">GBA65_09380</name>
</gene>
<dbReference type="GO" id="GO:0006420">
    <property type="term" value="P:arginyl-tRNA aminoacylation"/>
    <property type="evidence" value="ECO:0007669"/>
    <property type="project" value="InterPro"/>
</dbReference>
<dbReference type="PANTHER" id="PTHR11956:SF5">
    <property type="entry name" value="ARGININE--TRNA LIGASE, CYTOPLASMIC"/>
    <property type="match status" value="1"/>
</dbReference>
<evidence type="ECO:0000313" key="8">
    <source>
        <dbReference type="Proteomes" id="UP000502706"/>
    </source>
</evidence>
<organism evidence="7 8">
    <name type="scientific">Rubrobacter marinus</name>
    <dbReference type="NCBI Taxonomy" id="2653852"/>
    <lineage>
        <taxon>Bacteria</taxon>
        <taxon>Bacillati</taxon>
        <taxon>Actinomycetota</taxon>
        <taxon>Rubrobacteria</taxon>
        <taxon>Rubrobacterales</taxon>
        <taxon>Rubrobacteraceae</taxon>
        <taxon>Rubrobacter</taxon>
    </lineage>
</organism>
<name>A0A6G8PX29_9ACTN</name>
<keyword evidence="3" id="KW-0547">Nucleotide-binding</keyword>
<dbReference type="InterPro" id="IPR008909">
    <property type="entry name" value="DALR_anticod-bd"/>
</dbReference>
<evidence type="ECO:0000313" key="7">
    <source>
        <dbReference type="EMBL" id="QIN78697.1"/>
    </source>
</evidence>
<sequence>MPTYLETVATRFHRFYTVHQVLVEDEALRQRRLALCAATKLVLASGLNLLGVEAPERM</sequence>
<dbReference type="GO" id="GO:0005524">
    <property type="term" value="F:ATP binding"/>
    <property type="evidence" value="ECO:0007669"/>
    <property type="project" value="UniProtKB-KW"/>
</dbReference>
<dbReference type="InterPro" id="IPR001278">
    <property type="entry name" value="Arg-tRNA-ligase"/>
</dbReference>
<evidence type="ECO:0000256" key="4">
    <source>
        <dbReference type="ARBA" id="ARBA00022840"/>
    </source>
</evidence>
<feature type="domain" description="DALR anticodon binding" evidence="6">
    <location>
        <begin position="1"/>
        <end position="58"/>
    </location>
</feature>
<dbReference type="SMART" id="SM00836">
    <property type="entry name" value="DALR_1"/>
    <property type="match status" value="1"/>
</dbReference>
<dbReference type="EC" id="6.1.1.19" evidence="1"/>
<dbReference type="Pfam" id="PF05746">
    <property type="entry name" value="DALR_1"/>
    <property type="match status" value="1"/>
</dbReference>
<dbReference type="PANTHER" id="PTHR11956">
    <property type="entry name" value="ARGINYL-TRNA SYNTHETASE"/>
    <property type="match status" value="1"/>
</dbReference>
<dbReference type="Proteomes" id="UP000502706">
    <property type="component" value="Chromosome"/>
</dbReference>
<evidence type="ECO:0000256" key="3">
    <source>
        <dbReference type="ARBA" id="ARBA00022741"/>
    </source>
</evidence>
<comment type="catalytic activity">
    <reaction evidence="5">
        <text>tRNA(Arg) + L-arginine + ATP = L-arginyl-tRNA(Arg) + AMP + diphosphate</text>
        <dbReference type="Rhea" id="RHEA:20301"/>
        <dbReference type="Rhea" id="RHEA-COMP:9658"/>
        <dbReference type="Rhea" id="RHEA-COMP:9673"/>
        <dbReference type="ChEBI" id="CHEBI:30616"/>
        <dbReference type="ChEBI" id="CHEBI:32682"/>
        <dbReference type="ChEBI" id="CHEBI:33019"/>
        <dbReference type="ChEBI" id="CHEBI:78442"/>
        <dbReference type="ChEBI" id="CHEBI:78513"/>
        <dbReference type="ChEBI" id="CHEBI:456215"/>
        <dbReference type="EC" id="6.1.1.19"/>
    </reaction>
</comment>
<evidence type="ECO:0000259" key="6">
    <source>
        <dbReference type="SMART" id="SM00836"/>
    </source>
</evidence>
<dbReference type="Gene3D" id="1.10.730.10">
    <property type="entry name" value="Isoleucyl-tRNA Synthetase, Domain 1"/>
    <property type="match status" value="1"/>
</dbReference>
<dbReference type="AlphaFoldDB" id="A0A6G8PX29"/>
<dbReference type="GO" id="GO:0004814">
    <property type="term" value="F:arginine-tRNA ligase activity"/>
    <property type="evidence" value="ECO:0007669"/>
    <property type="project" value="UniProtKB-EC"/>
</dbReference>
<keyword evidence="8" id="KW-1185">Reference proteome</keyword>
<evidence type="ECO:0000256" key="2">
    <source>
        <dbReference type="ARBA" id="ARBA00022598"/>
    </source>
</evidence>
<keyword evidence="4" id="KW-0067">ATP-binding</keyword>
<evidence type="ECO:0000256" key="1">
    <source>
        <dbReference type="ARBA" id="ARBA00012837"/>
    </source>
</evidence>
<keyword evidence="2" id="KW-0436">Ligase</keyword>
<dbReference type="EMBL" id="CP045121">
    <property type="protein sequence ID" value="QIN78697.1"/>
    <property type="molecule type" value="Genomic_DNA"/>
</dbReference>
<evidence type="ECO:0000256" key="5">
    <source>
        <dbReference type="ARBA" id="ARBA00049339"/>
    </source>
</evidence>
<proteinExistence type="predicted"/>
<accession>A0A6G8PX29</accession>
<protein>
    <recommendedName>
        <fullName evidence="1">arginine--tRNA ligase</fullName>
        <ecNumber evidence="1">6.1.1.19</ecNumber>
    </recommendedName>
</protein>
<reference evidence="7 8" key="1">
    <citation type="submission" date="2019-10" db="EMBL/GenBank/DDBJ databases">
        <title>Rubrobacter sp nov SCSIO 52915 isolated from a deep-sea sediment in the South China Sea.</title>
        <authorList>
            <person name="Chen R.W."/>
        </authorList>
    </citation>
    <scope>NUCLEOTIDE SEQUENCE [LARGE SCALE GENOMIC DNA]</scope>
    <source>
        <strain evidence="7 8">SCSIO 52915</strain>
    </source>
</reference>
<dbReference type="KEGG" id="rmar:GBA65_09380"/>